<keyword evidence="13" id="KW-0458">Lysosome</keyword>
<protein>
    <recommendedName>
        <fullName evidence="17">Amino acid transporter transmembrane domain-containing protein</fullName>
    </recommendedName>
</protein>
<feature type="transmembrane region" description="Helical" evidence="16">
    <location>
        <begin position="176"/>
        <end position="196"/>
    </location>
</feature>
<evidence type="ECO:0000256" key="8">
    <source>
        <dbReference type="ARBA" id="ARBA00022989"/>
    </source>
</evidence>
<feature type="transmembrane region" description="Helical" evidence="16">
    <location>
        <begin position="47"/>
        <end position="69"/>
    </location>
</feature>
<evidence type="ECO:0000256" key="10">
    <source>
        <dbReference type="ARBA" id="ARBA00023136"/>
    </source>
</evidence>
<evidence type="ECO:0000313" key="19">
    <source>
        <dbReference type="Proteomes" id="UP000006671"/>
    </source>
</evidence>
<evidence type="ECO:0000256" key="1">
    <source>
        <dbReference type="ARBA" id="ARBA00004107"/>
    </source>
</evidence>
<feature type="region of interest" description="Disordered" evidence="15">
    <location>
        <begin position="1"/>
        <end position="29"/>
    </location>
</feature>
<evidence type="ECO:0000256" key="2">
    <source>
        <dbReference type="ARBA" id="ARBA00004155"/>
    </source>
</evidence>
<dbReference type="PANTHER" id="PTHR22950:SF244">
    <property type="entry name" value="NEUTRAL AMINO ACID TRANSPORTER 9"/>
    <property type="match status" value="1"/>
</dbReference>
<keyword evidence="6" id="KW-0967">Endosome</keyword>
<dbReference type="eggNOG" id="KOG1305">
    <property type="taxonomic scope" value="Eukaryota"/>
</dbReference>
<keyword evidence="9" id="KW-0915">Sodium</keyword>
<feature type="transmembrane region" description="Helical" evidence="16">
    <location>
        <begin position="525"/>
        <end position="549"/>
    </location>
</feature>
<name>D2VMU0_NAEGR</name>
<evidence type="ECO:0000256" key="15">
    <source>
        <dbReference type="SAM" id="MobiDB-lite"/>
    </source>
</evidence>
<evidence type="ECO:0000256" key="13">
    <source>
        <dbReference type="ARBA" id="ARBA00023228"/>
    </source>
</evidence>
<sequence length="559" mass="62388">MSSSINHDESQSLLSSPPPPQTQQEDDDQEFDLHPIEKIKKRSSGTISTIFSIVNTMVGSTILSLAWGFTQSGLYLGIIVFILVGFISYYTCNLVVKHSLFKVRYDASSEESNTNTESINSESPNYNSIGGESKTQSFKIGKVSYTKKTKRQIKSIFDIKDFSQVCVEHLGKWSEILCILTSIVILVGASIAYHIFMKDCLVSIIDGIANIEYDQSVIYPWENNGPPWYWNGIFASLIIVVVLYPITLFKNLNFLVKFNSFGIFFVLFLLVFIIYASIEALVSPFEMSANVASVSSLTISALGLFGSNSATPPASSSQDSYNIADDVIRKGDEVLVNHLKLFDIHFSHLLAILSLSFFIHNVIGPILKNQKSLKHTQRDTGVAFIVAGMIYAVPGILGAFAFRFASIDQNFLNQFSSKSIYANISRGAVLFQLMSIYPLLLSVIRVQFFSFVYRNNPNKEKQQYPGIIQVGALNFFVCLITTAMAAFYPMVGTVLRFTGAICGLIYMYLLPVSIHLVVQYKKKQLTILSVLFHVVLVLFGLSILVLQFIDFDQFTQKGN</sequence>
<dbReference type="EMBL" id="GG738883">
    <property type="protein sequence ID" value="EFC41798.1"/>
    <property type="molecule type" value="Genomic_DNA"/>
</dbReference>
<feature type="transmembrane region" description="Helical" evidence="16">
    <location>
        <begin position="344"/>
        <end position="363"/>
    </location>
</feature>
<feature type="transmembrane region" description="Helical" evidence="16">
    <location>
        <begin position="258"/>
        <end position="278"/>
    </location>
</feature>
<feature type="domain" description="Amino acid transporter transmembrane" evidence="17">
    <location>
        <begin position="43"/>
        <end position="99"/>
    </location>
</feature>
<evidence type="ECO:0000256" key="14">
    <source>
        <dbReference type="ARBA" id="ARBA00038442"/>
    </source>
</evidence>
<dbReference type="InterPro" id="IPR013057">
    <property type="entry name" value="AA_transpt_TM"/>
</dbReference>
<dbReference type="RefSeq" id="XP_002674542.1">
    <property type="nucleotide sequence ID" value="XM_002674496.1"/>
</dbReference>
<dbReference type="Proteomes" id="UP000006671">
    <property type="component" value="Unassembled WGS sequence"/>
</dbReference>
<feature type="transmembrane region" description="Helical" evidence="16">
    <location>
        <begin position="494"/>
        <end position="518"/>
    </location>
</feature>
<evidence type="ECO:0000256" key="3">
    <source>
        <dbReference type="ARBA" id="ARBA00022448"/>
    </source>
</evidence>
<keyword evidence="10 16" id="KW-0472">Membrane</keyword>
<feature type="transmembrane region" description="Helical" evidence="16">
    <location>
        <begin position="424"/>
        <end position="446"/>
    </location>
</feature>
<gene>
    <name evidence="18" type="ORF">NAEGRDRAFT_80582</name>
</gene>
<organism evidence="19">
    <name type="scientific">Naegleria gruberi</name>
    <name type="common">Amoeba</name>
    <dbReference type="NCBI Taxonomy" id="5762"/>
    <lineage>
        <taxon>Eukaryota</taxon>
        <taxon>Discoba</taxon>
        <taxon>Heterolobosea</taxon>
        <taxon>Tetramitia</taxon>
        <taxon>Eutetramitia</taxon>
        <taxon>Vahlkampfiidae</taxon>
        <taxon>Naegleria</taxon>
    </lineage>
</organism>
<keyword evidence="5" id="KW-0479">Metal-binding</keyword>
<evidence type="ECO:0000256" key="9">
    <source>
        <dbReference type="ARBA" id="ARBA00023053"/>
    </source>
</evidence>
<keyword evidence="4 16" id="KW-0812">Transmembrane</keyword>
<comment type="subcellular location">
    <subcellularLocation>
        <location evidence="1">Late endosome membrane</location>
        <topology evidence="1">Multi-pass membrane protein</topology>
    </subcellularLocation>
    <subcellularLocation>
        <location evidence="2">Lysosome membrane</location>
        <topology evidence="2">Multi-pass membrane protein</topology>
    </subcellularLocation>
</comment>
<evidence type="ECO:0000256" key="11">
    <source>
        <dbReference type="ARBA" id="ARBA00023157"/>
    </source>
</evidence>
<dbReference type="STRING" id="5762.D2VMU0"/>
<proteinExistence type="inferred from homology"/>
<keyword evidence="7" id="KW-0029">Amino-acid transport</keyword>
<dbReference type="GeneID" id="8855998"/>
<dbReference type="AlphaFoldDB" id="D2VMU0"/>
<dbReference type="OrthoDB" id="294730at2759"/>
<dbReference type="Pfam" id="PF01490">
    <property type="entry name" value="Aa_trans"/>
    <property type="match status" value="3"/>
</dbReference>
<evidence type="ECO:0000313" key="18">
    <source>
        <dbReference type="EMBL" id="EFC41798.1"/>
    </source>
</evidence>
<reference evidence="18 19" key="1">
    <citation type="journal article" date="2010" name="Cell">
        <title>The genome of Naegleria gruberi illuminates early eukaryotic versatility.</title>
        <authorList>
            <person name="Fritz-Laylin L.K."/>
            <person name="Prochnik S.E."/>
            <person name="Ginger M.L."/>
            <person name="Dacks J.B."/>
            <person name="Carpenter M.L."/>
            <person name="Field M.C."/>
            <person name="Kuo A."/>
            <person name="Paredez A."/>
            <person name="Chapman J."/>
            <person name="Pham J."/>
            <person name="Shu S."/>
            <person name="Neupane R."/>
            <person name="Cipriano M."/>
            <person name="Mancuso J."/>
            <person name="Tu H."/>
            <person name="Salamov A."/>
            <person name="Lindquist E."/>
            <person name="Shapiro H."/>
            <person name="Lucas S."/>
            <person name="Grigoriev I.V."/>
            <person name="Cande W.Z."/>
            <person name="Fulton C."/>
            <person name="Rokhsar D.S."/>
            <person name="Dawson S.C."/>
        </authorList>
    </citation>
    <scope>NUCLEOTIDE SEQUENCE [LARGE SCALE GENOMIC DNA]</scope>
    <source>
        <strain evidence="18 19">NEG-M</strain>
    </source>
</reference>
<feature type="domain" description="Amino acid transporter transmembrane" evidence="17">
    <location>
        <begin position="159"/>
        <end position="290"/>
    </location>
</feature>
<keyword evidence="19" id="KW-1185">Reference proteome</keyword>
<evidence type="ECO:0000256" key="6">
    <source>
        <dbReference type="ARBA" id="ARBA00022753"/>
    </source>
</evidence>
<feature type="transmembrane region" description="Helical" evidence="16">
    <location>
        <begin position="467"/>
        <end position="488"/>
    </location>
</feature>
<keyword evidence="3" id="KW-0813">Transport</keyword>
<feature type="transmembrane region" description="Helical" evidence="16">
    <location>
        <begin position="228"/>
        <end position="246"/>
    </location>
</feature>
<dbReference type="GO" id="GO:0046872">
    <property type="term" value="F:metal ion binding"/>
    <property type="evidence" value="ECO:0007669"/>
    <property type="project" value="UniProtKB-KW"/>
</dbReference>
<keyword evidence="12" id="KW-0325">Glycoprotein</keyword>
<evidence type="ECO:0000256" key="5">
    <source>
        <dbReference type="ARBA" id="ARBA00022723"/>
    </source>
</evidence>
<dbReference type="VEuPathDB" id="AmoebaDB:NAEGRDRAFT_80582"/>
<evidence type="ECO:0000256" key="4">
    <source>
        <dbReference type="ARBA" id="ARBA00022692"/>
    </source>
</evidence>
<dbReference type="InParanoid" id="D2VMU0"/>
<feature type="transmembrane region" description="Helical" evidence="16">
    <location>
        <begin position="383"/>
        <end position="404"/>
    </location>
</feature>
<evidence type="ECO:0000256" key="7">
    <source>
        <dbReference type="ARBA" id="ARBA00022970"/>
    </source>
</evidence>
<keyword evidence="8 16" id="KW-1133">Transmembrane helix</keyword>
<keyword evidence="11" id="KW-1015">Disulfide bond</keyword>
<dbReference type="GO" id="GO:0031902">
    <property type="term" value="C:late endosome membrane"/>
    <property type="evidence" value="ECO:0007669"/>
    <property type="project" value="UniProtKB-SubCell"/>
</dbReference>
<dbReference type="PANTHER" id="PTHR22950">
    <property type="entry name" value="AMINO ACID TRANSPORTER"/>
    <property type="match status" value="1"/>
</dbReference>
<evidence type="ECO:0000256" key="16">
    <source>
        <dbReference type="SAM" id="Phobius"/>
    </source>
</evidence>
<dbReference type="GO" id="GO:0015179">
    <property type="term" value="F:L-amino acid transmembrane transporter activity"/>
    <property type="evidence" value="ECO:0007669"/>
    <property type="project" value="TreeGrafter"/>
</dbReference>
<feature type="transmembrane region" description="Helical" evidence="16">
    <location>
        <begin position="75"/>
        <end position="96"/>
    </location>
</feature>
<dbReference type="KEGG" id="ngr:NAEGRDRAFT_80582"/>
<comment type="similarity">
    <text evidence="14">Belongs to the amino acid/polyamine transporter 2 family. SLC38A9 subfamily.</text>
</comment>
<feature type="compositionally biased region" description="Basic and acidic residues" evidence="15">
    <location>
        <begin position="1"/>
        <end position="10"/>
    </location>
</feature>
<dbReference type="GO" id="GO:0005765">
    <property type="term" value="C:lysosomal membrane"/>
    <property type="evidence" value="ECO:0007669"/>
    <property type="project" value="UniProtKB-SubCell"/>
</dbReference>
<dbReference type="OMA" id="HWFTPTE"/>
<evidence type="ECO:0000259" key="17">
    <source>
        <dbReference type="Pfam" id="PF01490"/>
    </source>
</evidence>
<evidence type="ECO:0000256" key="12">
    <source>
        <dbReference type="ARBA" id="ARBA00023180"/>
    </source>
</evidence>
<feature type="domain" description="Amino acid transporter transmembrane" evidence="17">
    <location>
        <begin position="344"/>
        <end position="546"/>
    </location>
</feature>
<accession>D2VMU0</accession>